<dbReference type="EMBL" id="QXTE01000003">
    <property type="protein sequence ID" value="TFK15763.1"/>
    <property type="molecule type" value="Genomic_DNA"/>
</dbReference>
<accession>A0A4D9F5X8</accession>
<dbReference type="SMART" id="SM00293">
    <property type="entry name" value="PWWP"/>
    <property type="match status" value="1"/>
</dbReference>
<dbReference type="STRING" id="55544.A0A4D9F5X8"/>
<gene>
    <name evidence="3" type="ORF">DR999_PMT00644</name>
</gene>
<evidence type="ECO:0000256" key="1">
    <source>
        <dbReference type="SAM" id="MobiDB-lite"/>
    </source>
</evidence>
<keyword evidence="4" id="KW-1185">Reference proteome</keyword>
<protein>
    <submittedName>
        <fullName evidence="3">Cardiomyopathy-associated protein 5</fullName>
    </submittedName>
</protein>
<comment type="caution">
    <text evidence="3">The sequence shown here is derived from an EMBL/GenBank/DDBJ whole genome shotgun (WGS) entry which is preliminary data.</text>
</comment>
<organism evidence="3 4">
    <name type="scientific">Platysternon megacephalum</name>
    <name type="common">big-headed turtle</name>
    <dbReference type="NCBI Taxonomy" id="55544"/>
    <lineage>
        <taxon>Eukaryota</taxon>
        <taxon>Metazoa</taxon>
        <taxon>Chordata</taxon>
        <taxon>Craniata</taxon>
        <taxon>Vertebrata</taxon>
        <taxon>Euteleostomi</taxon>
        <taxon>Archelosauria</taxon>
        <taxon>Testudinata</taxon>
        <taxon>Testudines</taxon>
        <taxon>Cryptodira</taxon>
        <taxon>Durocryptodira</taxon>
        <taxon>Testudinoidea</taxon>
        <taxon>Platysternidae</taxon>
        <taxon>Platysternon</taxon>
    </lineage>
</organism>
<proteinExistence type="predicted"/>
<dbReference type="AlphaFoldDB" id="A0A4D9F5X8"/>
<dbReference type="Pfam" id="PF00855">
    <property type="entry name" value="PWWP"/>
    <property type="match status" value="1"/>
</dbReference>
<evidence type="ECO:0000313" key="3">
    <source>
        <dbReference type="EMBL" id="TFK15763.1"/>
    </source>
</evidence>
<dbReference type="InterPro" id="IPR000313">
    <property type="entry name" value="PWWP_dom"/>
</dbReference>
<feature type="region of interest" description="Disordered" evidence="1">
    <location>
        <begin position="46"/>
        <end position="73"/>
    </location>
</feature>
<dbReference type="SUPFAM" id="SSF63748">
    <property type="entry name" value="Tudor/PWWP/MBT"/>
    <property type="match status" value="1"/>
</dbReference>
<sequence length="73" mass="8378">MWGKIKGFSWWPAIIVSYRVTSKRQAISRMHWVQWFGDGKFSKVSADKLQEAGGGGPEQRANGFRSHKQQQEP</sequence>
<feature type="domain" description="PWWP" evidence="2">
    <location>
        <begin position="1"/>
        <end position="55"/>
    </location>
</feature>
<dbReference type="Gene3D" id="2.30.30.140">
    <property type="match status" value="1"/>
</dbReference>
<reference evidence="3 4" key="1">
    <citation type="submission" date="2019-04" db="EMBL/GenBank/DDBJ databases">
        <title>Draft genome of the big-headed turtle Platysternon megacephalum.</title>
        <authorList>
            <person name="Gong S."/>
        </authorList>
    </citation>
    <scope>NUCLEOTIDE SEQUENCE [LARGE SCALE GENOMIC DNA]</scope>
    <source>
        <strain evidence="3">DO16091913</strain>
        <tissue evidence="3">Muscle</tissue>
    </source>
</reference>
<dbReference type="OrthoDB" id="641149at2759"/>
<reference evidence="3 4" key="2">
    <citation type="submission" date="2019-04" db="EMBL/GenBank/DDBJ databases">
        <title>The genome sequence of big-headed turtle.</title>
        <authorList>
            <person name="Gong S."/>
        </authorList>
    </citation>
    <scope>NUCLEOTIDE SEQUENCE [LARGE SCALE GENOMIC DNA]</scope>
    <source>
        <strain evidence="3">DO16091913</strain>
        <tissue evidence="3">Muscle</tissue>
    </source>
</reference>
<evidence type="ECO:0000259" key="2">
    <source>
        <dbReference type="PROSITE" id="PS50812"/>
    </source>
</evidence>
<name>A0A4D9F5X8_9SAUR</name>
<dbReference type="Proteomes" id="UP000297703">
    <property type="component" value="Unassembled WGS sequence"/>
</dbReference>
<dbReference type="PROSITE" id="PS50812">
    <property type="entry name" value="PWWP"/>
    <property type="match status" value="1"/>
</dbReference>
<evidence type="ECO:0000313" key="4">
    <source>
        <dbReference type="Proteomes" id="UP000297703"/>
    </source>
</evidence>